<evidence type="ECO:0000259" key="5">
    <source>
        <dbReference type="Pfam" id="PF04773"/>
    </source>
</evidence>
<accession>A0A5C5ZCU4</accession>
<organism evidence="7 8">
    <name type="scientific">Novipirellula herctigrandis</name>
    <dbReference type="NCBI Taxonomy" id="2527986"/>
    <lineage>
        <taxon>Bacteria</taxon>
        <taxon>Pseudomonadati</taxon>
        <taxon>Planctomycetota</taxon>
        <taxon>Planctomycetia</taxon>
        <taxon>Pirellulales</taxon>
        <taxon>Pirellulaceae</taxon>
        <taxon>Novipirellula</taxon>
    </lineage>
</organism>
<dbReference type="NCBIfam" id="NF033679">
    <property type="entry name" value="DNRLRE_dom"/>
    <property type="match status" value="1"/>
</dbReference>
<keyword evidence="3" id="KW-0732">Signal</keyword>
<sequence>MDNKNRDELLELCESVREQTISDADWARLQELMGDQELRRLYTDYMAMVGHLGESMEDFGAARGGDPDDARQMMLDALLDERNARGDHATVTLPTRRRWTIHVAYATALSVLVLFVWGGFKSPEHSQEDAFASISVALDCKWGAGTLPTVVGSRLTPGRLDLLEGFAKIDFDNGVRLSLEAPVSMTIQSLTDCEVHSGQLLAHVPGAEIEYTVTTPTTEILDLGTEFAVRVEDDGSTRVHVVTGEVNVTDQRSKESQRLLEREIVHVGNKEIARLDHNAEPLGARAGDPEDKLENMESCLISTAQGRGRDAFIWRERSSGYEGQEMLLVKHCVVHRDQWDRKVYLAFDIESLKGFKLEQAELRLHLVPSGLGYVSGQLDATFQVYGLADESFDDWNEKTINWQNAPANDTGAASVASGMTVPLGSFEVRQGVQTGSVSISGDRIREFIESDINGVITLIVVRETQERAWDGGGLVHAFVSKEHPSGLPPTLRLIGTQASGE</sequence>
<feature type="domain" description="FecR protein" evidence="5">
    <location>
        <begin position="167"/>
        <end position="247"/>
    </location>
</feature>
<comment type="subcellular location">
    <subcellularLocation>
        <location evidence="1">Secreted</location>
    </subcellularLocation>
</comment>
<reference evidence="7 8" key="1">
    <citation type="submission" date="2019-02" db="EMBL/GenBank/DDBJ databases">
        <title>Deep-cultivation of Planctomycetes and their phenomic and genomic characterization uncovers novel biology.</title>
        <authorList>
            <person name="Wiegand S."/>
            <person name="Jogler M."/>
            <person name="Boedeker C."/>
            <person name="Pinto D."/>
            <person name="Vollmers J."/>
            <person name="Rivas-Marin E."/>
            <person name="Kohn T."/>
            <person name="Peeters S.H."/>
            <person name="Heuer A."/>
            <person name="Rast P."/>
            <person name="Oberbeckmann S."/>
            <person name="Bunk B."/>
            <person name="Jeske O."/>
            <person name="Meyerdierks A."/>
            <person name="Storesund J.E."/>
            <person name="Kallscheuer N."/>
            <person name="Luecker S."/>
            <person name="Lage O.M."/>
            <person name="Pohl T."/>
            <person name="Merkel B.J."/>
            <person name="Hornburger P."/>
            <person name="Mueller R.-W."/>
            <person name="Bruemmer F."/>
            <person name="Labrenz M."/>
            <person name="Spormann A.M."/>
            <person name="Op Den Camp H."/>
            <person name="Overmann J."/>
            <person name="Amann R."/>
            <person name="Jetten M.S.M."/>
            <person name="Mascher T."/>
            <person name="Medema M.H."/>
            <person name="Devos D.P."/>
            <person name="Kaster A.-K."/>
            <person name="Ovreas L."/>
            <person name="Rohde M."/>
            <person name="Galperin M.Y."/>
            <person name="Jogler C."/>
        </authorList>
    </citation>
    <scope>NUCLEOTIDE SEQUENCE [LARGE SCALE GENOMIC DNA]</scope>
    <source>
        <strain evidence="7 8">CA13</strain>
    </source>
</reference>
<keyword evidence="4" id="KW-1133">Transmembrane helix</keyword>
<protein>
    <submittedName>
        <fullName evidence="7">FecR protein</fullName>
    </submittedName>
</protein>
<evidence type="ECO:0000256" key="2">
    <source>
        <dbReference type="ARBA" id="ARBA00022525"/>
    </source>
</evidence>
<evidence type="ECO:0000256" key="3">
    <source>
        <dbReference type="ARBA" id="ARBA00022729"/>
    </source>
</evidence>
<dbReference type="Pfam" id="PF24517">
    <property type="entry name" value="CBM96"/>
    <property type="match status" value="1"/>
</dbReference>
<dbReference type="RefSeq" id="WP_146402101.1">
    <property type="nucleotide sequence ID" value="NZ_SJPJ01000001.1"/>
</dbReference>
<dbReference type="PANTHER" id="PTHR30273:SF2">
    <property type="entry name" value="PROTEIN FECR"/>
    <property type="match status" value="1"/>
</dbReference>
<dbReference type="InterPro" id="IPR006860">
    <property type="entry name" value="FecR"/>
</dbReference>
<comment type="caution">
    <text evidence="7">The sequence shown here is derived from an EMBL/GenBank/DDBJ whole genome shotgun (WGS) entry which is preliminary data.</text>
</comment>
<dbReference type="Proteomes" id="UP000315010">
    <property type="component" value="Unassembled WGS sequence"/>
</dbReference>
<evidence type="ECO:0000313" key="7">
    <source>
        <dbReference type="EMBL" id="TWT84393.1"/>
    </source>
</evidence>
<dbReference type="GO" id="GO:0005576">
    <property type="term" value="C:extracellular region"/>
    <property type="evidence" value="ECO:0007669"/>
    <property type="project" value="UniProtKB-SubCell"/>
</dbReference>
<gene>
    <name evidence="7" type="ORF">CA13_58710</name>
</gene>
<evidence type="ECO:0000259" key="6">
    <source>
        <dbReference type="Pfam" id="PF24517"/>
    </source>
</evidence>
<dbReference type="GO" id="GO:0016989">
    <property type="term" value="F:sigma factor antagonist activity"/>
    <property type="evidence" value="ECO:0007669"/>
    <property type="project" value="TreeGrafter"/>
</dbReference>
<keyword evidence="8" id="KW-1185">Reference proteome</keyword>
<dbReference type="Pfam" id="PF04773">
    <property type="entry name" value="FecR"/>
    <property type="match status" value="1"/>
</dbReference>
<evidence type="ECO:0000256" key="4">
    <source>
        <dbReference type="SAM" id="Phobius"/>
    </source>
</evidence>
<evidence type="ECO:0000256" key="1">
    <source>
        <dbReference type="ARBA" id="ARBA00004613"/>
    </source>
</evidence>
<keyword evidence="2" id="KW-0964">Secreted</keyword>
<dbReference type="EMBL" id="SJPJ01000001">
    <property type="protein sequence ID" value="TWT84393.1"/>
    <property type="molecule type" value="Genomic_DNA"/>
</dbReference>
<keyword evidence="4" id="KW-0812">Transmembrane</keyword>
<dbReference type="InterPro" id="IPR012373">
    <property type="entry name" value="Ferrdict_sens_TM"/>
</dbReference>
<dbReference type="AlphaFoldDB" id="A0A5C5ZCU4"/>
<dbReference type="InterPro" id="IPR055372">
    <property type="entry name" value="CBM96"/>
</dbReference>
<feature type="domain" description="Carbohydrate-binding module family 96" evidence="6">
    <location>
        <begin position="310"/>
        <end position="421"/>
    </location>
</feature>
<name>A0A5C5ZCU4_9BACT</name>
<proteinExistence type="predicted"/>
<dbReference type="Gene3D" id="2.60.120.1440">
    <property type="match status" value="1"/>
</dbReference>
<dbReference type="OrthoDB" id="287035at2"/>
<feature type="transmembrane region" description="Helical" evidence="4">
    <location>
        <begin position="103"/>
        <end position="120"/>
    </location>
</feature>
<keyword evidence="4" id="KW-0472">Membrane</keyword>
<dbReference type="PANTHER" id="PTHR30273">
    <property type="entry name" value="PERIPLASMIC SIGNAL SENSOR AND SIGMA FACTOR ACTIVATOR FECR-RELATED"/>
    <property type="match status" value="1"/>
</dbReference>
<evidence type="ECO:0000313" key="8">
    <source>
        <dbReference type="Proteomes" id="UP000315010"/>
    </source>
</evidence>